<organism evidence="2 3">
    <name type="scientific">Paragonimus skrjabini miyazakii</name>
    <dbReference type="NCBI Taxonomy" id="59628"/>
    <lineage>
        <taxon>Eukaryota</taxon>
        <taxon>Metazoa</taxon>
        <taxon>Spiralia</taxon>
        <taxon>Lophotrochozoa</taxon>
        <taxon>Platyhelminthes</taxon>
        <taxon>Trematoda</taxon>
        <taxon>Digenea</taxon>
        <taxon>Plagiorchiida</taxon>
        <taxon>Troglotremata</taxon>
        <taxon>Troglotrematidae</taxon>
        <taxon>Paragonimus</taxon>
    </lineage>
</organism>
<proteinExistence type="predicted"/>
<keyword evidence="3" id="KW-1185">Reference proteome</keyword>
<name>A0A8S9YQU3_9TREM</name>
<dbReference type="EMBL" id="JTDE01002465">
    <property type="protein sequence ID" value="KAF7257329.1"/>
    <property type="molecule type" value="Genomic_DNA"/>
</dbReference>
<dbReference type="Proteomes" id="UP000822476">
    <property type="component" value="Unassembled WGS sequence"/>
</dbReference>
<accession>A0A8S9YQU3</accession>
<feature type="region of interest" description="Disordered" evidence="1">
    <location>
        <begin position="45"/>
        <end position="68"/>
    </location>
</feature>
<sequence length="68" mass="7711">MFDFICSSVCSPVYPMPTQSRLAATLAELKQCQVNIGQLRAQMDKVDKTRTDKTQSQSQRGKYTYLFG</sequence>
<gene>
    <name evidence="2" type="ORF">EG68_07663</name>
</gene>
<comment type="caution">
    <text evidence="2">The sequence shown here is derived from an EMBL/GenBank/DDBJ whole genome shotgun (WGS) entry which is preliminary data.</text>
</comment>
<evidence type="ECO:0000256" key="1">
    <source>
        <dbReference type="SAM" id="MobiDB-lite"/>
    </source>
</evidence>
<dbReference type="AlphaFoldDB" id="A0A8S9YQU3"/>
<dbReference type="OrthoDB" id="10441779at2759"/>
<evidence type="ECO:0000313" key="2">
    <source>
        <dbReference type="EMBL" id="KAF7257329.1"/>
    </source>
</evidence>
<evidence type="ECO:0000313" key="3">
    <source>
        <dbReference type="Proteomes" id="UP000822476"/>
    </source>
</evidence>
<reference evidence="2" key="1">
    <citation type="submission" date="2019-07" db="EMBL/GenBank/DDBJ databases">
        <title>Annotation for the trematode Paragonimus miyazaki's.</title>
        <authorList>
            <person name="Choi Y.-J."/>
        </authorList>
    </citation>
    <scope>NUCLEOTIDE SEQUENCE</scope>
    <source>
        <strain evidence="2">Japan</strain>
    </source>
</reference>
<protein>
    <submittedName>
        <fullName evidence="2">Uncharacterized protein</fullName>
    </submittedName>
</protein>